<dbReference type="Proteomes" id="UP000054524">
    <property type="component" value="Unassembled WGS sequence"/>
</dbReference>
<gene>
    <name evidence="3" type="ORF">NESG_01787</name>
</gene>
<evidence type="ECO:0000313" key="3">
    <source>
        <dbReference type="EMBL" id="KFG25803.1"/>
    </source>
</evidence>
<name>A0A086J0Y5_NEMA1</name>
<comment type="caution">
    <text evidence="3">The sequence shown here is derived from an EMBL/GenBank/DDBJ whole genome shotgun (WGS) entry which is preliminary data.</text>
</comment>
<dbReference type="GO" id="GO:0003723">
    <property type="term" value="F:RNA binding"/>
    <property type="evidence" value="ECO:0007669"/>
    <property type="project" value="UniProtKB-KW"/>
</dbReference>
<keyword evidence="4" id="KW-1185">Reference proteome</keyword>
<dbReference type="SUPFAM" id="SSF54928">
    <property type="entry name" value="RNA-binding domain, RBD"/>
    <property type="match status" value="1"/>
</dbReference>
<dbReference type="Pfam" id="PF04059">
    <property type="entry name" value="RRM_2"/>
    <property type="match status" value="1"/>
</dbReference>
<keyword evidence="1" id="KW-0694">RNA-binding</keyword>
<evidence type="ECO:0000313" key="4">
    <source>
        <dbReference type="Proteomes" id="UP000054524"/>
    </source>
</evidence>
<dbReference type="InterPro" id="IPR034862">
    <property type="entry name" value="Fungal_Mei2-like_RRM3"/>
</dbReference>
<dbReference type="HOGENOM" id="CLU_1012256_0_0_1"/>
<proteinExistence type="predicted"/>
<protein>
    <recommendedName>
        <fullName evidence="2">Mei2-like C-terminal RNA recognition motif domain-containing protein</fullName>
    </recommendedName>
</protein>
<dbReference type="AlphaFoldDB" id="A0A086J0Y5"/>
<sequence>MKENMEVKAIPQLTKRFPMREKCKVGLFPFKSCYICGRGMLSQTEGVSDVKKAFKGFKWIEGRQFMLLTKESNESAYIYADEHLPTEHCTCVIPGHIFTPIGTKFNLERSFTPQSENYRNSMYMHPVFPVFSPYLICLDRIISGKDTRTTCMIKNIPNKLNIRQLIEVLTSICYNAFDFVYLRMDFKSNCNNGYAFINFRGAKYIPIFLDAIQGRKWKNFKSEKKGDIAYARIQGLHMLQSRFRRSDILAADKEYWPVIFNKQGDEILASEWKLH</sequence>
<dbReference type="InterPro" id="IPR035979">
    <property type="entry name" value="RBD_domain_sf"/>
</dbReference>
<dbReference type="PANTHER" id="PTHR23189">
    <property type="entry name" value="RNA RECOGNITION MOTIF-CONTAINING"/>
    <property type="match status" value="1"/>
</dbReference>
<dbReference type="InterPro" id="IPR007201">
    <property type="entry name" value="Mei2-like_Rrm_C"/>
</dbReference>
<dbReference type="CDD" id="cd12532">
    <property type="entry name" value="RRM3_MEI2_fungi"/>
    <property type="match status" value="1"/>
</dbReference>
<evidence type="ECO:0000256" key="1">
    <source>
        <dbReference type="ARBA" id="ARBA00022884"/>
    </source>
</evidence>
<organism evidence="3 4">
    <name type="scientific">Nematocida ausubeli (strain ATCC PRA-371 / ERTm2)</name>
    <name type="common">Nematode killer fungus</name>
    <dbReference type="NCBI Taxonomy" id="1913371"/>
    <lineage>
        <taxon>Eukaryota</taxon>
        <taxon>Fungi</taxon>
        <taxon>Fungi incertae sedis</taxon>
        <taxon>Microsporidia</taxon>
        <taxon>Nematocida</taxon>
    </lineage>
</organism>
<dbReference type="GeneID" id="77676760"/>
<dbReference type="EMBL" id="AKIJ01000004">
    <property type="protein sequence ID" value="KFG25803.1"/>
    <property type="molecule type" value="Genomic_DNA"/>
</dbReference>
<evidence type="ECO:0000259" key="2">
    <source>
        <dbReference type="Pfam" id="PF04059"/>
    </source>
</evidence>
<accession>A0A086J0Y5</accession>
<dbReference type="RefSeq" id="XP_052904358.1">
    <property type="nucleotide sequence ID" value="XM_053049408.1"/>
</dbReference>
<feature type="domain" description="Mei2-like C-terminal RNA recognition motif" evidence="2">
    <location>
        <begin position="148"/>
        <end position="244"/>
    </location>
</feature>
<reference evidence="3 4" key="1">
    <citation type="journal article" date="2014" name="Genome Announc.">
        <title>Genome Sequence of the Microsporidian Species Nematocida sp1 Strain ERTm6 (ATCC PRA-372).</title>
        <authorList>
            <person name="Bakowski M.A."/>
            <person name="Priest M."/>
            <person name="Young S."/>
            <person name="Cuomo C.A."/>
            <person name="Troemel E.R."/>
        </authorList>
    </citation>
    <scope>NUCLEOTIDE SEQUENCE [LARGE SCALE GENOMIC DNA]</scope>
    <source>
        <strain evidence="3 4">ERTm6</strain>
    </source>
</reference>